<keyword evidence="1" id="KW-0812">Transmembrane</keyword>
<organism evidence="2 3">
    <name type="scientific">Enterococcus lacertideformus</name>
    <dbReference type="NCBI Taxonomy" id="2771493"/>
    <lineage>
        <taxon>Bacteria</taxon>
        <taxon>Bacillati</taxon>
        <taxon>Bacillota</taxon>
        <taxon>Bacilli</taxon>
        <taxon>Lactobacillales</taxon>
        <taxon>Enterococcaceae</taxon>
        <taxon>Enterococcus</taxon>
    </lineage>
</organism>
<keyword evidence="1" id="KW-1133">Transmembrane helix</keyword>
<sequence length="80" mass="9590">MIYRSDLLVQGYGLIVLQYIFLNQNQFFSLNFLLYFLKKLFKISFLFLGIECFCPRLVSLLLRAKRLSHDTVFKGLYLRK</sequence>
<keyword evidence="3" id="KW-1185">Reference proteome</keyword>
<accession>A0A931FCS7</accession>
<evidence type="ECO:0000256" key="1">
    <source>
        <dbReference type="SAM" id="Phobius"/>
    </source>
</evidence>
<proteinExistence type="predicted"/>
<comment type="caution">
    <text evidence="2">The sequence shown here is derived from an EMBL/GenBank/DDBJ whole genome shotgun (WGS) entry which is preliminary data.</text>
</comment>
<keyword evidence="1" id="KW-0472">Membrane</keyword>
<dbReference type="AlphaFoldDB" id="A0A931FCS7"/>
<feature type="transmembrane region" description="Helical" evidence="1">
    <location>
        <begin position="12"/>
        <end position="37"/>
    </location>
</feature>
<reference evidence="2" key="1">
    <citation type="submission" date="2020-09" db="EMBL/GenBank/DDBJ databases">
        <title>Genomic insights into the novelty and pathogenicity of a unique biofilm-forming Enterococcus sp. bacteria (Enterococcus lacertideformus) identified in reptiles.</title>
        <authorList>
            <person name="Agius J.E."/>
            <person name="Phalen D.N."/>
            <person name="Rose K."/>
            <person name="Eden J.-S."/>
        </authorList>
    </citation>
    <scope>NUCLEOTIDE SEQUENCE</scope>
    <source>
        <strain evidence="2">PHRS 0518</strain>
    </source>
</reference>
<dbReference type="Proteomes" id="UP000637757">
    <property type="component" value="Unassembled WGS sequence"/>
</dbReference>
<dbReference type="EMBL" id="JADAKE010000016">
    <property type="protein sequence ID" value="MBF8808051.1"/>
    <property type="molecule type" value="Genomic_DNA"/>
</dbReference>
<evidence type="ECO:0000313" key="3">
    <source>
        <dbReference type="Proteomes" id="UP000637757"/>
    </source>
</evidence>
<name>A0A931FCS7_9ENTE</name>
<protein>
    <submittedName>
        <fullName evidence="2">DUF1418 family protein</fullName>
    </submittedName>
</protein>
<gene>
    <name evidence="2" type="ORF">IC227_06580</name>
</gene>
<evidence type="ECO:0000313" key="2">
    <source>
        <dbReference type="EMBL" id="MBF8808051.1"/>
    </source>
</evidence>